<dbReference type="NCBIfam" id="TIGR00696">
    <property type="entry name" value="wecG_tagA_cpsF"/>
    <property type="match status" value="1"/>
</dbReference>
<evidence type="ECO:0000256" key="2">
    <source>
        <dbReference type="ARBA" id="ARBA00022679"/>
    </source>
</evidence>
<evidence type="ECO:0000256" key="1">
    <source>
        <dbReference type="ARBA" id="ARBA00022676"/>
    </source>
</evidence>
<proteinExistence type="predicted"/>
<dbReference type="PANTHER" id="PTHR34136:SF1">
    <property type="entry name" value="UDP-N-ACETYL-D-MANNOSAMINURONIC ACID TRANSFERASE"/>
    <property type="match status" value="1"/>
</dbReference>
<dbReference type="AlphaFoldDB" id="A0A6J7K1R1"/>
<protein>
    <submittedName>
        <fullName evidence="3">Unannotated protein</fullName>
    </submittedName>
</protein>
<dbReference type="GO" id="GO:0016758">
    <property type="term" value="F:hexosyltransferase activity"/>
    <property type="evidence" value="ECO:0007669"/>
    <property type="project" value="TreeGrafter"/>
</dbReference>
<name>A0A6J7K1R1_9ZZZZ</name>
<dbReference type="InterPro" id="IPR004629">
    <property type="entry name" value="WecG_TagA_CpsF"/>
</dbReference>
<gene>
    <name evidence="3" type="ORF">UFOPK3564_03428</name>
</gene>
<keyword evidence="1" id="KW-0328">Glycosyltransferase</keyword>
<dbReference type="EMBL" id="CAFBMK010000329">
    <property type="protein sequence ID" value="CAB4949818.1"/>
    <property type="molecule type" value="Genomic_DNA"/>
</dbReference>
<evidence type="ECO:0000313" key="3">
    <source>
        <dbReference type="EMBL" id="CAB4949818.1"/>
    </source>
</evidence>
<accession>A0A6J7K1R1</accession>
<organism evidence="3">
    <name type="scientific">freshwater metagenome</name>
    <dbReference type="NCBI Taxonomy" id="449393"/>
    <lineage>
        <taxon>unclassified sequences</taxon>
        <taxon>metagenomes</taxon>
        <taxon>ecological metagenomes</taxon>
    </lineage>
</organism>
<dbReference type="CDD" id="cd06533">
    <property type="entry name" value="Glyco_transf_WecG_TagA"/>
    <property type="match status" value="1"/>
</dbReference>
<dbReference type="Pfam" id="PF03808">
    <property type="entry name" value="Glyco_tran_WecG"/>
    <property type="match status" value="1"/>
</dbReference>
<sequence length="274" mass="30252">MTGSNGAGEWHALHHRSALVAGIPFQVTTLSDAVEDVLSAIADPASDGVTLRFANAYSVAEATRDRSYKNLLCSSGINFPDGTPVSWYMRRALKADRTGRHVTCRPVRGPSFFEMLLDKGRRHDLRHFLLGASEETLALLTASIQDKYPGAVIVGSYSPPFGPLDETFYQRSVEAISPCNPNFVWVALGAPKQDFASAELSRRLHVSTAGVGAAFDFLAGTASEAPQWIRNSGLEWVFRLATEPRRLWKRYLFGNPRFVVNAERALWKIKRAKA</sequence>
<dbReference type="PANTHER" id="PTHR34136">
    <property type="match status" value="1"/>
</dbReference>
<keyword evidence="2" id="KW-0808">Transferase</keyword>
<reference evidence="3" key="1">
    <citation type="submission" date="2020-05" db="EMBL/GenBank/DDBJ databases">
        <authorList>
            <person name="Chiriac C."/>
            <person name="Salcher M."/>
            <person name="Ghai R."/>
            <person name="Kavagutti S V."/>
        </authorList>
    </citation>
    <scope>NUCLEOTIDE SEQUENCE</scope>
</reference>